<evidence type="ECO:0000256" key="1">
    <source>
        <dbReference type="SAM" id="MobiDB-lite"/>
    </source>
</evidence>
<feature type="compositionally biased region" description="Basic and acidic residues" evidence="1">
    <location>
        <begin position="52"/>
        <end position="82"/>
    </location>
</feature>
<accession>A0A096B3F5</accession>
<dbReference type="EMBL" id="ADLO01000107">
    <property type="protein sequence ID" value="KGF53615.1"/>
    <property type="molecule type" value="Genomic_DNA"/>
</dbReference>
<proteinExistence type="predicted"/>
<feature type="compositionally biased region" description="Polar residues" evidence="1">
    <location>
        <begin position="88"/>
        <end position="107"/>
    </location>
</feature>
<dbReference type="RefSeq" id="WP_044942990.1">
    <property type="nucleotide sequence ID" value="NZ_KN174166.1"/>
</dbReference>
<comment type="caution">
    <text evidence="2">The sequence shown here is derived from an EMBL/GenBank/DDBJ whole genome shotgun (WGS) entry which is preliminary data.</text>
</comment>
<feature type="region of interest" description="Disordered" evidence="1">
    <location>
        <begin position="47"/>
        <end position="176"/>
    </location>
</feature>
<feature type="compositionally biased region" description="Basic and acidic residues" evidence="1">
    <location>
        <begin position="111"/>
        <end position="127"/>
    </location>
</feature>
<protein>
    <submittedName>
        <fullName evidence="2">Uncharacterized protein</fullName>
    </submittedName>
</protein>
<organism evidence="2 3">
    <name type="scientific">Flavonifractor plautii 1_3_50AFAA</name>
    <dbReference type="NCBI Taxonomy" id="742738"/>
    <lineage>
        <taxon>Bacteria</taxon>
        <taxon>Bacillati</taxon>
        <taxon>Bacillota</taxon>
        <taxon>Clostridia</taxon>
        <taxon>Eubacteriales</taxon>
        <taxon>Oscillospiraceae</taxon>
        <taxon>Flavonifractor</taxon>
    </lineage>
</organism>
<evidence type="ECO:0000313" key="2">
    <source>
        <dbReference type="EMBL" id="KGF53615.1"/>
    </source>
</evidence>
<gene>
    <name evidence="2" type="ORF">HMPREF9460_03606</name>
</gene>
<dbReference type="HOGENOM" id="CLU_1520934_0_0_9"/>
<dbReference type="AlphaFoldDB" id="A0A096B3F5"/>
<keyword evidence="3" id="KW-1185">Reference proteome</keyword>
<reference evidence="2 3" key="1">
    <citation type="submission" date="2011-08" db="EMBL/GenBank/DDBJ databases">
        <title>The Genome Sequence of Clostridium orbiscindens 1_3_50AFAA.</title>
        <authorList>
            <consortium name="The Broad Institute Genome Sequencing Platform"/>
            <person name="Earl A."/>
            <person name="Ward D."/>
            <person name="Feldgarden M."/>
            <person name="Gevers D."/>
            <person name="Daigneault M."/>
            <person name="Strauss J."/>
            <person name="Allen-Vercoe E."/>
            <person name="Young S.K."/>
            <person name="Zeng Q."/>
            <person name="Gargeya S."/>
            <person name="Fitzgerald M."/>
            <person name="Haas B."/>
            <person name="Abouelleil A."/>
            <person name="Alvarado L."/>
            <person name="Arachchi H.M."/>
            <person name="Berlin A."/>
            <person name="Brown A."/>
            <person name="Chapman S.B."/>
            <person name="Chen Z."/>
            <person name="Dunbar C."/>
            <person name="Freedman E."/>
            <person name="Gearin G."/>
            <person name="Gellesch M."/>
            <person name="Goldberg J."/>
            <person name="Griggs A."/>
            <person name="Gujja S."/>
            <person name="Heiman D."/>
            <person name="Howarth C."/>
            <person name="Larson L."/>
            <person name="Lui A."/>
            <person name="MacDonald P.J.P."/>
            <person name="Montmayeur A."/>
            <person name="Murphy C."/>
            <person name="Neiman D."/>
            <person name="Pearson M."/>
            <person name="Priest M."/>
            <person name="Roberts A."/>
            <person name="Saif S."/>
            <person name="Shea T."/>
            <person name="Shenoy N."/>
            <person name="Sisk P."/>
            <person name="Stolte C."/>
            <person name="Sykes S."/>
            <person name="Wortman J."/>
            <person name="Nusbaum C."/>
            <person name="Birren B."/>
        </authorList>
    </citation>
    <scope>NUCLEOTIDE SEQUENCE [LARGE SCALE GENOMIC DNA]</scope>
    <source>
        <strain evidence="2 3">1_3_50AFAA</strain>
    </source>
</reference>
<dbReference type="InterPro" id="IPR024234">
    <property type="entry name" value="DUF3801"/>
</dbReference>
<dbReference type="Proteomes" id="UP000029585">
    <property type="component" value="Unassembled WGS sequence"/>
</dbReference>
<sequence>QYKEFQHRARKQKLLFATVRDRDAGGRLIDVILPVTELDRANQIFQRMLYQEPDRQPEAPTPERERTKERTSPEKGPQECQRHPKTPTARQDPQTPTQGRQSGQTAPHQADLPKKESRSGRGSRDTRTSSSTPQGQETMTERPSVEGRLRAYRAQLERSSVPAKEKTKTKSRPKTR</sequence>
<feature type="compositionally biased region" description="Basic and acidic residues" evidence="1">
    <location>
        <begin position="139"/>
        <end position="149"/>
    </location>
</feature>
<dbReference type="eggNOG" id="ENOG502Z8AI">
    <property type="taxonomic scope" value="Bacteria"/>
</dbReference>
<name>A0A096B3F5_FLAPL</name>
<evidence type="ECO:0000313" key="3">
    <source>
        <dbReference type="Proteomes" id="UP000029585"/>
    </source>
</evidence>
<dbReference type="Pfam" id="PF12687">
    <property type="entry name" value="DUF3801"/>
    <property type="match status" value="1"/>
</dbReference>
<feature type="non-terminal residue" evidence="2">
    <location>
        <position position="1"/>
    </location>
</feature>